<evidence type="ECO:0000256" key="3">
    <source>
        <dbReference type="ARBA" id="ARBA00022676"/>
    </source>
</evidence>
<evidence type="ECO:0000256" key="4">
    <source>
        <dbReference type="ARBA" id="ARBA00022679"/>
    </source>
</evidence>
<dbReference type="InterPro" id="IPR001173">
    <property type="entry name" value="Glyco_trans_2-like"/>
</dbReference>
<gene>
    <name evidence="6" type="ORF">M2280_002847</name>
</gene>
<dbReference type="Pfam" id="PF00535">
    <property type="entry name" value="Glycos_transf_2"/>
    <property type="match status" value="1"/>
</dbReference>
<dbReference type="RefSeq" id="WP_280760948.1">
    <property type="nucleotide sequence ID" value="NZ_JARXVC010000006.1"/>
</dbReference>
<comment type="similarity">
    <text evidence="2">Belongs to the glycosyltransferase 2 family.</text>
</comment>
<dbReference type="Gene3D" id="3.90.550.10">
    <property type="entry name" value="Spore Coat Polysaccharide Biosynthesis Protein SpsA, Chain A"/>
    <property type="match status" value="1"/>
</dbReference>
<evidence type="ECO:0000313" key="6">
    <source>
        <dbReference type="EMBL" id="MDH6281626.1"/>
    </source>
</evidence>
<evidence type="ECO:0000259" key="5">
    <source>
        <dbReference type="Pfam" id="PF00535"/>
    </source>
</evidence>
<evidence type="ECO:0000256" key="2">
    <source>
        <dbReference type="ARBA" id="ARBA00006739"/>
    </source>
</evidence>
<name>A0ABT6MBE5_9NOCA</name>
<keyword evidence="3" id="KW-0328">Glycosyltransferase</keyword>
<reference evidence="6 7" key="1">
    <citation type="submission" date="2023-04" db="EMBL/GenBank/DDBJ databases">
        <title>Forest soil microbial communities from Buena Vista Peninsula, Colon Province, Panama.</title>
        <authorList>
            <person name="Bouskill N."/>
        </authorList>
    </citation>
    <scope>NUCLEOTIDE SEQUENCE [LARGE SCALE GENOMIC DNA]</scope>
    <source>
        <strain evidence="6 7">CFH S0262</strain>
    </source>
</reference>
<dbReference type="Proteomes" id="UP001160334">
    <property type="component" value="Unassembled WGS sequence"/>
</dbReference>
<keyword evidence="7" id="KW-1185">Reference proteome</keyword>
<comment type="pathway">
    <text evidence="1">Cell wall biogenesis; cell wall polysaccharide biosynthesis.</text>
</comment>
<protein>
    <submittedName>
        <fullName evidence="6">GT2 family glycosyltransferase</fullName>
    </submittedName>
</protein>
<comment type="caution">
    <text evidence="6">The sequence shown here is derived from an EMBL/GenBank/DDBJ whole genome shotgun (WGS) entry which is preliminary data.</text>
</comment>
<dbReference type="EMBL" id="JARXVC010000006">
    <property type="protein sequence ID" value="MDH6281626.1"/>
    <property type="molecule type" value="Genomic_DNA"/>
</dbReference>
<dbReference type="PANTHER" id="PTHR43179:SF12">
    <property type="entry name" value="GALACTOFURANOSYLTRANSFERASE GLFT2"/>
    <property type="match status" value="1"/>
</dbReference>
<dbReference type="PANTHER" id="PTHR43179">
    <property type="entry name" value="RHAMNOSYLTRANSFERASE WBBL"/>
    <property type="match status" value="1"/>
</dbReference>
<evidence type="ECO:0000256" key="1">
    <source>
        <dbReference type="ARBA" id="ARBA00004776"/>
    </source>
</evidence>
<sequence>MTDRERPLAKATFGPPTGVSVVVAAYNALPEIDIQLEALARQDYDGEFEVVVSDNQNSAELRSHIEQHPLRERLGLRWVDSSAVAGTSHARNVGTRAARYDFVAYCDQDDAVYPGWLTALTVTAKEHGIVGGLLERETLNDPVIAQWRALPPPDKLPLMAHFLPSTFGCNLGIWRSVFDEIGGWDDTYPTAGGDVDFCWRAQLRGYDLGYNPDALVAYRYRTTRREMFDQAAEYNMAEARLAKQYAAQGARGTNPLILFGYLGWLLFRLPALPWNWPAGRRGQWYWVAGAVTGRIRGSIEQRHLYL</sequence>
<dbReference type="SUPFAM" id="SSF53448">
    <property type="entry name" value="Nucleotide-diphospho-sugar transferases"/>
    <property type="match status" value="1"/>
</dbReference>
<accession>A0ABT6MBE5</accession>
<proteinExistence type="inferred from homology"/>
<dbReference type="CDD" id="cd00761">
    <property type="entry name" value="Glyco_tranf_GTA_type"/>
    <property type="match status" value="1"/>
</dbReference>
<organism evidence="6 7">
    <name type="scientific">Prescottella agglutinans</name>
    <dbReference type="NCBI Taxonomy" id="1644129"/>
    <lineage>
        <taxon>Bacteria</taxon>
        <taxon>Bacillati</taxon>
        <taxon>Actinomycetota</taxon>
        <taxon>Actinomycetes</taxon>
        <taxon>Mycobacteriales</taxon>
        <taxon>Nocardiaceae</taxon>
        <taxon>Prescottella</taxon>
    </lineage>
</organism>
<evidence type="ECO:0000313" key="7">
    <source>
        <dbReference type="Proteomes" id="UP001160334"/>
    </source>
</evidence>
<feature type="domain" description="Glycosyltransferase 2-like" evidence="5">
    <location>
        <begin position="20"/>
        <end position="181"/>
    </location>
</feature>
<dbReference type="InterPro" id="IPR029044">
    <property type="entry name" value="Nucleotide-diphossugar_trans"/>
</dbReference>
<keyword evidence="4" id="KW-0808">Transferase</keyword>